<feature type="region of interest" description="Disordered" evidence="1">
    <location>
        <begin position="25"/>
        <end position="51"/>
    </location>
</feature>
<dbReference type="AlphaFoldDB" id="A0A484U6M1"/>
<feature type="compositionally biased region" description="Pro residues" evidence="1">
    <location>
        <begin position="37"/>
        <end position="51"/>
    </location>
</feature>
<sequence length="51" mass="5242">MPLDTRSLLFASALGGSRAPVPHQHRLAASRHAPPVSVAPPPASPPPAFLP</sequence>
<evidence type="ECO:0000313" key="2">
    <source>
        <dbReference type="EMBL" id="VFR82282.1"/>
    </source>
</evidence>
<dbReference type="EMBL" id="CAADIN010000027">
    <property type="protein sequence ID" value="VFR93706.1"/>
    <property type="molecule type" value="Genomic_DNA"/>
</dbReference>
<evidence type="ECO:0000313" key="3">
    <source>
        <dbReference type="EMBL" id="VFR93706.1"/>
    </source>
</evidence>
<evidence type="ECO:0000256" key="1">
    <source>
        <dbReference type="SAM" id="MobiDB-lite"/>
    </source>
</evidence>
<name>A0A484U6M1_9ZZZZ</name>
<dbReference type="EMBL" id="CAADIM010000022">
    <property type="protein sequence ID" value="VFR82282.1"/>
    <property type="molecule type" value="Genomic_DNA"/>
</dbReference>
<organism evidence="2">
    <name type="scientific">plant metagenome</name>
    <dbReference type="NCBI Taxonomy" id="1297885"/>
    <lineage>
        <taxon>unclassified sequences</taxon>
        <taxon>metagenomes</taxon>
        <taxon>organismal metagenomes</taxon>
    </lineage>
</organism>
<proteinExistence type="predicted"/>
<protein>
    <submittedName>
        <fullName evidence="2">Uncharacterized protein</fullName>
    </submittedName>
</protein>
<gene>
    <name evidence="2" type="ORF">ISE1_3051</name>
    <name evidence="3" type="ORF">ISE2_3030</name>
</gene>
<reference evidence="2" key="1">
    <citation type="submission" date="2019-03" db="EMBL/GenBank/DDBJ databases">
        <authorList>
            <person name="Danneels B."/>
        </authorList>
    </citation>
    <scope>NUCLEOTIDE SEQUENCE</scope>
</reference>
<accession>A0A484U6M1</accession>